<dbReference type="InterPro" id="IPR017871">
    <property type="entry name" value="ABC_transporter-like_CS"/>
</dbReference>
<evidence type="ECO:0000256" key="1">
    <source>
        <dbReference type="ARBA" id="ARBA00022741"/>
    </source>
</evidence>
<dbReference type="InterPro" id="IPR015854">
    <property type="entry name" value="ABC_transpr_LolD-like"/>
</dbReference>
<dbReference type="PROSITE" id="PS50893">
    <property type="entry name" value="ABC_TRANSPORTER_2"/>
    <property type="match status" value="1"/>
</dbReference>
<dbReference type="PROSITE" id="PS00211">
    <property type="entry name" value="ABC_TRANSPORTER_1"/>
    <property type="match status" value="1"/>
</dbReference>
<reference evidence="5" key="1">
    <citation type="submission" date="2015-09" db="EMBL/GenBank/DDBJ databases">
        <authorList>
            <person name="Rodrigo-Torres Lidia"/>
            <person name="Arahal R.David."/>
        </authorList>
    </citation>
    <scope>NUCLEOTIDE SEQUENCE [LARGE SCALE GENOMIC DNA]</scope>
    <source>
        <strain evidence="5">CECT 5114</strain>
    </source>
</reference>
<keyword evidence="5" id="KW-1185">Reference proteome</keyword>
<protein>
    <submittedName>
        <fullName evidence="4">Arginine transport ATP-binding protein ArtM</fullName>
    </submittedName>
</protein>
<keyword evidence="1" id="KW-0547">Nucleotide-binding</keyword>
<dbReference type="SUPFAM" id="SSF52540">
    <property type="entry name" value="P-loop containing nucleoside triphosphate hydrolases"/>
    <property type="match status" value="1"/>
</dbReference>
<dbReference type="GO" id="GO:0005524">
    <property type="term" value="F:ATP binding"/>
    <property type="evidence" value="ECO:0007669"/>
    <property type="project" value="UniProtKB-KW"/>
</dbReference>
<dbReference type="AlphaFoldDB" id="A0A0P1IQH4"/>
<dbReference type="GO" id="GO:0022857">
    <property type="term" value="F:transmembrane transporter activity"/>
    <property type="evidence" value="ECO:0007669"/>
    <property type="project" value="TreeGrafter"/>
</dbReference>
<dbReference type="Gene3D" id="3.40.50.300">
    <property type="entry name" value="P-loop containing nucleotide triphosphate hydrolases"/>
    <property type="match status" value="1"/>
</dbReference>
<name>A0A0P1IQH4_9RHOB</name>
<dbReference type="STRING" id="1715691.TA5113_01916"/>
<dbReference type="RefSeq" id="WP_058314817.1">
    <property type="nucleotide sequence ID" value="NZ_CYTO01000019.1"/>
</dbReference>
<evidence type="ECO:0000256" key="2">
    <source>
        <dbReference type="ARBA" id="ARBA00022840"/>
    </source>
</evidence>
<dbReference type="InterPro" id="IPR003593">
    <property type="entry name" value="AAA+_ATPase"/>
</dbReference>
<evidence type="ECO:0000313" key="4">
    <source>
        <dbReference type="EMBL" id="CUK25857.1"/>
    </source>
</evidence>
<dbReference type="SMART" id="SM00382">
    <property type="entry name" value="AAA"/>
    <property type="match status" value="1"/>
</dbReference>
<organism evidence="4 5">
    <name type="scientific">Cognatishimia activa</name>
    <dbReference type="NCBI Taxonomy" id="1715691"/>
    <lineage>
        <taxon>Bacteria</taxon>
        <taxon>Pseudomonadati</taxon>
        <taxon>Pseudomonadota</taxon>
        <taxon>Alphaproteobacteria</taxon>
        <taxon>Rhodobacterales</taxon>
        <taxon>Paracoccaceae</taxon>
        <taxon>Cognatishimia</taxon>
    </lineage>
</organism>
<evidence type="ECO:0000259" key="3">
    <source>
        <dbReference type="PROSITE" id="PS50893"/>
    </source>
</evidence>
<dbReference type="GO" id="GO:0016887">
    <property type="term" value="F:ATP hydrolysis activity"/>
    <property type="evidence" value="ECO:0007669"/>
    <property type="project" value="InterPro"/>
</dbReference>
<dbReference type="InterPro" id="IPR027417">
    <property type="entry name" value="P-loop_NTPase"/>
</dbReference>
<dbReference type="EMBL" id="CYUE01000018">
    <property type="protein sequence ID" value="CUK25857.1"/>
    <property type="molecule type" value="Genomic_DNA"/>
</dbReference>
<evidence type="ECO:0000313" key="5">
    <source>
        <dbReference type="Proteomes" id="UP000051184"/>
    </source>
</evidence>
<feature type="domain" description="ABC transporter" evidence="3">
    <location>
        <begin position="8"/>
        <end position="232"/>
    </location>
</feature>
<dbReference type="Proteomes" id="UP000051184">
    <property type="component" value="Unassembled WGS sequence"/>
</dbReference>
<dbReference type="Pfam" id="PF00005">
    <property type="entry name" value="ABC_tran"/>
    <property type="match status" value="1"/>
</dbReference>
<dbReference type="InterPro" id="IPR003439">
    <property type="entry name" value="ABC_transporter-like_ATP-bd"/>
</dbReference>
<sequence>MVGSIFPVEIADVTVRKRGQALLDGISLSLAPQGITIVMGPNGAGKSTLLKALHGMERLNGGHIQWSQPKSVTQKRQAFVFQTPILMRRPVIDNVAYPLTLRGVSSAEAREKARQWLERVKLGPAAHQHAAELSGGERQKMALARALIGEPELLFLDEPCANLDGRATREIEELLLVANADGTRIIMATHDMGQARRLADDVVFLNKAKLLEHADAQAFFESPTTPQAQAFLKGEIVE</sequence>
<accession>A0A0P1IQH4</accession>
<dbReference type="OrthoDB" id="9802264at2"/>
<dbReference type="GO" id="GO:0005886">
    <property type="term" value="C:plasma membrane"/>
    <property type="evidence" value="ECO:0007669"/>
    <property type="project" value="TreeGrafter"/>
</dbReference>
<dbReference type="PANTHER" id="PTHR24220">
    <property type="entry name" value="IMPORT ATP-BINDING PROTEIN"/>
    <property type="match status" value="1"/>
</dbReference>
<gene>
    <name evidence="4" type="primary">artM</name>
    <name evidence="4" type="ORF">TA5114_01661</name>
</gene>
<keyword evidence="2 4" id="KW-0067">ATP-binding</keyword>
<proteinExistence type="predicted"/>